<proteinExistence type="predicted"/>
<name>B7GKE4_ANOFW</name>
<organism evidence="1 2">
    <name type="scientific">Anoxybacillus flavithermus (strain DSM 21510 / WK1)</name>
    <dbReference type="NCBI Taxonomy" id="491915"/>
    <lineage>
        <taxon>Bacteria</taxon>
        <taxon>Bacillati</taxon>
        <taxon>Bacillota</taxon>
        <taxon>Bacilli</taxon>
        <taxon>Bacillales</taxon>
        <taxon>Anoxybacillaceae</taxon>
        <taxon>Anoxybacillus</taxon>
    </lineage>
</organism>
<dbReference type="InterPro" id="IPR025617">
    <property type="entry name" value="YqzL"/>
</dbReference>
<dbReference type="STRING" id="491915.Aflv_0851"/>
<dbReference type="AlphaFoldDB" id="B7GKE4"/>
<protein>
    <submittedName>
        <fullName evidence="1">Uncharacterized conserved protein</fullName>
    </submittedName>
</protein>
<sequence>MTATNGQTTSELLNHRQLTRERCGSMLDFTWKLFSQTGNIDTYLLFKELERETKEQASDSTYHLSERDYHVL</sequence>
<gene>
    <name evidence="1" type="ordered locus">Aflv_0851</name>
</gene>
<dbReference type="KEGG" id="afl:Aflv_0851"/>
<dbReference type="EMBL" id="CP000922">
    <property type="protein sequence ID" value="ACJ33229.1"/>
    <property type="molecule type" value="Genomic_DNA"/>
</dbReference>
<accession>B7GKE4</accession>
<dbReference type="Proteomes" id="UP000000742">
    <property type="component" value="Chromosome"/>
</dbReference>
<dbReference type="HOGENOM" id="CLU_2713582_0_0_9"/>
<reference evidence="1 2" key="1">
    <citation type="journal article" date="2008" name="Genome Biol.">
        <title>Encapsulated in silica: genome, proteome and physiology of the thermophilic bacterium Anoxybacillus flavithermus WK1.</title>
        <authorList>
            <person name="Saw J.H."/>
            <person name="Mountain B.W."/>
            <person name="Feng L."/>
            <person name="Omelchenko M.V."/>
            <person name="Hou S."/>
            <person name="Saito J.A."/>
            <person name="Stott M.B."/>
            <person name="Li D."/>
            <person name="Zhao G."/>
            <person name="Wu J."/>
            <person name="Galperin M.Y."/>
            <person name="Koonin E.V."/>
            <person name="Makarova K.S."/>
            <person name="Wolf Y.I."/>
            <person name="Rigden D.J."/>
            <person name="Dunfield P.F."/>
            <person name="Wang L."/>
            <person name="Alam M."/>
        </authorList>
    </citation>
    <scope>NUCLEOTIDE SEQUENCE [LARGE SCALE GENOMIC DNA]</scope>
    <source>
        <strain evidence="2">DSM 21510 / WK1</strain>
    </source>
</reference>
<dbReference type="eggNOG" id="ENOG502ZHDY">
    <property type="taxonomic scope" value="Bacteria"/>
</dbReference>
<evidence type="ECO:0000313" key="1">
    <source>
        <dbReference type="EMBL" id="ACJ33229.1"/>
    </source>
</evidence>
<dbReference type="Pfam" id="PF14006">
    <property type="entry name" value="YqzL"/>
    <property type="match status" value="1"/>
</dbReference>
<evidence type="ECO:0000313" key="2">
    <source>
        <dbReference type="Proteomes" id="UP000000742"/>
    </source>
</evidence>